<keyword evidence="3" id="KW-1185">Reference proteome</keyword>
<dbReference type="EMBL" id="JACWZY010000009">
    <property type="protein sequence ID" value="MBD2701571.1"/>
    <property type="molecule type" value="Genomic_DNA"/>
</dbReference>
<dbReference type="AlphaFoldDB" id="A0A926Y393"/>
<dbReference type="RefSeq" id="WP_190887423.1">
    <property type="nucleotide sequence ID" value="NZ_JACWZY010000009.1"/>
</dbReference>
<evidence type="ECO:0000256" key="1">
    <source>
        <dbReference type="SAM" id="SignalP"/>
    </source>
</evidence>
<protein>
    <recommendedName>
        <fullName evidence="4">DUF1565 domain-containing protein</fullName>
    </recommendedName>
</protein>
<dbReference type="InterPro" id="IPR011050">
    <property type="entry name" value="Pectin_lyase_fold/virulence"/>
</dbReference>
<dbReference type="Proteomes" id="UP000598820">
    <property type="component" value="Unassembled WGS sequence"/>
</dbReference>
<keyword evidence="1" id="KW-0732">Signal</keyword>
<gene>
    <name evidence="2" type="ORF">IC229_13050</name>
</gene>
<accession>A0A926Y393</accession>
<dbReference type="SUPFAM" id="SSF51126">
    <property type="entry name" value="Pectin lyase-like"/>
    <property type="match status" value="1"/>
</dbReference>
<comment type="caution">
    <text evidence="2">The sequence shown here is derived from an EMBL/GenBank/DDBJ whole genome shotgun (WGS) entry which is preliminary data.</text>
</comment>
<reference evidence="2" key="1">
    <citation type="submission" date="2020-09" db="EMBL/GenBank/DDBJ databases">
        <authorList>
            <person name="Kim M.K."/>
        </authorList>
    </citation>
    <scope>NUCLEOTIDE SEQUENCE</scope>
    <source>
        <strain evidence="2">BT702</strain>
    </source>
</reference>
<feature type="signal peptide" evidence="1">
    <location>
        <begin position="1"/>
        <end position="22"/>
    </location>
</feature>
<evidence type="ECO:0008006" key="4">
    <source>
        <dbReference type="Google" id="ProtNLM"/>
    </source>
</evidence>
<name>A0A926Y393_9BACT</name>
<evidence type="ECO:0000313" key="2">
    <source>
        <dbReference type="EMBL" id="MBD2701571.1"/>
    </source>
</evidence>
<proteinExistence type="predicted"/>
<sequence length="217" mass="22224">MYSALRFLTFGLLFLMSQLSQAQIIYVTPAGAGNQSGSSWANALPGTSLQSRLATATSGTFLVGAGEYTPAAVSDPTKSFFIPSGVQVYGGYVAGTTNRITTPSGTTFSGDIGSPGLVSDNSYHVVMFRNASANTRLEGVVITGGFAEAAAPNGQGGGIYNDGSGSGNQSNPNLANVLLHANTSTNGVVFGNNGANTFYTPSGSTLTVRVTPCWKRV</sequence>
<feature type="chain" id="PRO_5037801791" description="DUF1565 domain-containing protein" evidence="1">
    <location>
        <begin position="23"/>
        <end position="217"/>
    </location>
</feature>
<evidence type="ECO:0000313" key="3">
    <source>
        <dbReference type="Proteomes" id="UP000598820"/>
    </source>
</evidence>
<organism evidence="2 3">
    <name type="scientific">Spirosoma profusum</name>
    <dbReference type="NCBI Taxonomy" id="2771354"/>
    <lineage>
        <taxon>Bacteria</taxon>
        <taxon>Pseudomonadati</taxon>
        <taxon>Bacteroidota</taxon>
        <taxon>Cytophagia</taxon>
        <taxon>Cytophagales</taxon>
        <taxon>Cytophagaceae</taxon>
        <taxon>Spirosoma</taxon>
    </lineage>
</organism>